<organism evidence="2 3">
    <name type="scientific">Cryoendolithus antarcticus</name>
    <dbReference type="NCBI Taxonomy" id="1507870"/>
    <lineage>
        <taxon>Eukaryota</taxon>
        <taxon>Fungi</taxon>
        <taxon>Dikarya</taxon>
        <taxon>Ascomycota</taxon>
        <taxon>Pezizomycotina</taxon>
        <taxon>Dothideomycetes</taxon>
        <taxon>Dothideomycetidae</taxon>
        <taxon>Cladosporiales</taxon>
        <taxon>Cladosporiaceae</taxon>
        <taxon>Cryoendolithus</taxon>
    </lineage>
</organism>
<feature type="compositionally biased region" description="Basic and acidic residues" evidence="1">
    <location>
        <begin position="304"/>
        <end position="320"/>
    </location>
</feature>
<evidence type="ECO:0000256" key="1">
    <source>
        <dbReference type="SAM" id="MobiDB-lite"/>
    </source>
</evidence>
<dbReference type="AlphaFoldDB" id="A0A1V8T5Y7"/>
<keyword evidence="3" id="KW-1185">Reference proteome</keyword>
<name>A0A1V8T5Y7_9PEZI</name>
<dbReference type="InParanoid" id="A0A1V8T5Y7"/>
<sequence length="695" mass="78421">MLVDDLTLSLGLDTHTLEAYKRCSTTLNQPSQLRRVRIGEVVGITGTQTAFDLLYPLLHEGRIMPQATSSRGLLCGVFALERSLRFMQHRLHESSPDLWQVDPSVRFFEPPLITYADMMRVLFSDWDPLRQYDSGDSATPTPAYDAYIRRQYSSLLTDEADAVLFNHAYTAMTRVMNMDALQLQAILTLLYNDGNNPDMPIHYQLGVIRSGYWRGVPGPGPAREEAVPANVRFINDFDPSHHRQAALFVHNRVALGNEEYSHFEGMDDSGGSGYHEVLSWGMRVDADEYHAEGPQGNDDLSEEPENHKSQRLARNERNDRRAAAKREHIGCIPCREQNRQCTGDVWQVPCPQCQDTELYDGGDAPNCTWDDHLRPMQFITSEATPQQREVMMQRWNTPFIPDNITAGFVAVDPVPVVRHFFVIALARTSSARDPATMAAIAADQQITLHHYDNMLNAGPNANIQVVHFPVGQRPTDENGGYLHMRKARFTIARHGTRAVPTTAGNVNNPAVIRLVALFHEVFAYQQPVPASHPYEIHMLLNWFAGLSVGIPAWGSLVPWEGFYAWVSDLDIQNHTALAERIFIILLAEPHVVDGVLPHSLEFPNRTARWPRHRGKHMHKRRLVDLLTRNEDLRAAALGYAPLPQRWPAADEHDLDVMLEAMFNEARYRSGQLDALTAPSLQDVAARNTGRNAPLR</sequence>
<evidence type="ECO:0000313" key="3">
    <source>
        <dbReference type="Proteomes" id="UP000192596"/>
    </source>
</evidence>
<reference evidence="3" key="1">
    <citation type="submission" date="2017-03" db="EMBL/GenBank/DDBJ databases">
        <title>Genomes of endolithic fungi from Antarctica.</title>
        <authorList>
            <person name="Coleine C."/>
            <person name="Masonjones S."/>
            <person name="Stajich J.E."/>
        </authorList>
    </citation>
    <scope>NUCLEOTIDE SEQUENCE [LARGE SCALE GENOMIC DNA]</scope>
    <source>
        <strain evidence="3">CCFEE 5527</strain>
    </source>
</reference>
<comment type="caution">
    <text evidence="2">The sequence shown here is derived from an EMBL/GenBank/DDBJ whole genome shotgun (WGS) entry which is preliminary data.</text>
</comment>
<proteinExistence type="predicted"/>
<dbReference type="EMBL" id="NAJO01000016">
    <property type="protein sequence ID" value="OQO06704.1"/>
    <property type="molecule type" value="Genomic_DNA"/>
</dbReference>
<evidence type="ECO:0000313" key="2">
    <source>
        <dbReference type="EMBL" id="OQO06704.1"/>
    </source>
</evidence>
<dbReference type="OrthoDB" id="3655896at2759"/>
<accession>A0A1V8T5Y7</accession>
<protein>
    <submittedName>
        <fullName evidence="2">Uncharacterized protein</fullName>
    </submittedName>
</protein>
<gene>
    <name evidence="2" type="ORF">B0A48_08491</name>
</gene>
<dbReference type="Proteomes" id="UP000192596">
    <property type="component" value="Unassembled WGS sequence"/>
</dbReference>
<feature type="region of interest" description="Disordered" evidence="1">
    <location>
        <begin position="289"/>
        <end position="320"/>
    </location>
</feature>